<keyword evidence="5 8" id="KW-0812">Transmembrane</keyword>
<evidence type="ECO:0000256" key="5">
    <source>
        <dbReference type="ARBA" id="ARBA00022692"/>
    </source>
</evidence>
<evidence type="ECO:0000256" key="1">
    <source>
        <dbReference type="ARBA" id="ARBA00004429"/>
    </source>
</evidence>
<dbReference type="GO" id="GO:0005886">
    <property type="term" value="C:plasma membrane"/>
    <property type="evidence" value="ECO:0007669"/>
    <property type="project" value="UniProtKB-SubCell"/>
</dbReference>
<reference evidence="10" key="1">
    <citation type="journal article" date="2014" name="Front. Microbiol.">
        <title>High frequency of phylogenetically diverse reductive dehalogenase-homologous genes in deep subseafloor sedimentary metagenomes.</title>
        <authorList>
            <person name="Kawai M."/>
            <person name="Futagami T."/>
            <person name="Toyoda A."/>
            <person name="Takaki Y."/>
            <person name="Nishi S."/>
            <person name="Hori S."/>
            <person name="Arai W."/>
            <person name="Tsubouchi T."/>
            <person name="Morono Y."/>
            <person name="Uchiyama I."/>
            <person name="Ito T."/>
            <person name="Fujiyama A."/>
            <person name="Inagaki F."/>
            <person name="Takami H."/>
        </authorList>
    </citation>
    <scope>NUCLEOTIDE SEQUENCE</scope>
    <source>
        <strain evidence="10">Expedition CK06-06</strain>
    </source>
</reference>
<organism evidence="10">
    <name type="scientific">marine sediment metagenome</name>
    <dbReference type="NCBI Taxonomy" id="412755"/>
    <lineage>
        <taxon>unclassified sequences</taxon>
        <taxon>metagenomes</taxon>
        <taxon>ecological metagenomes</taxon>
    </lineage>
</organism>
<evidence type="ECO:0000259" key="9">
    <source>
        <dbReference type="Pfam" id="PF04290"/>
    </source>
</evidence>
<sequence length="169" mass="19436">MDEVKKEDEIKLAEVLKQPLELCLCVILVAIVLVTFAQVLFRYIFHLSLAWSEELARYLFLWLAALAAAYAFKTKSHFALRFLVDRLGKKLQNIVETLVVFIVSGFLAIFIWKSIEYTIGMAKQVSPSIQMSMAIPYSSVVVGGILMLYYVLRNWWFDIHKKNKGDNPL</sequence>
<evidence type="ECO:0000256" key="8">
    <source>
        <dbReference type="SAM" id="Phobius"/>
    </source>
</evidence>
<feature type="non-terminal residue" evidence="10">
    <location>
        <position position="169"/>
    </location>
</feature>
<evidence type="ECO:0000256" key="3">
    <source>
        <dbReference type="ARBA" id="ARBA00022475"/>
    </source>
</evidence>
<dbReference type="GO" id="GO:0015740">
    <property type="term" value="P:C4-dicarboxylate transport"/>
    <property type="evidence" value="ECO:0007669"/>
    <property type="project" value="TreeGrafter"/>
</dbReference>
<feature type="transmembrane region" description="Helical" evidence="8">
    <location>
        <begin position="55"/>
        <end position="72"/>
    </location>
</feature>
<evidence type="ECO:0000313" key="10">
    <source>
        <dbReference type="EMBL" id="GAH47095.1"/>
    </source>
</evidence>
<name>X1GQG4_9ZZZZ</name>
<dbReference type="AlphaFoldDB" id="X1GQG4"/>
<feature type="transmembrane region" description="Helical" evidence="8">
    <location>
        <begin position="20"/>
        <end position="43"/>
    </location>
</feature>
<accession>X1GQG4</accession>
<feature type="domain" description="Tripartite ATP-independent periplasmic transporters DctQ component" evidence="9">
    <location>
        <begin position="31"/>
        <end position="156"/>
    </location>
</feature>
<gene>
    <name evidence="10" type="ORF">S03H2_12589</name>
</gene>
<dbReference type="PANTHER" id="PTHR35011">
    <property type="entry name" value="2,3-DIKETO-L-GULONATE TRAP TRANSPORTER SMALL PERMEASE PROTEIN YIAM"/>
    <property type="match status" value="1"/>
</dbReference>
<keyword evidence="7 8" id="KW-0472">Membrane</keyword>
<comment type="subcellular location">
    <subcellularLocation>
        <location evidence="1">Cell inner membrane</location>
        <topology evidence="1">Multi-pass membrane protein</topology>
    </subcellularLocation>
</comment>
<dbReference type="PANTHER" id="PTHR35011:SF2">
    <property type="entry name" value="2,3-DIKETO-L-GULONATE TRAP TRANSPORTER SMALL PERMEASE PROTEIN YIAM"/>
    <property type="match status" value="1"/>
</dbReference>
<dbReference type="EMBL" id="BARU01006399">
    <property type="protein sequence ID" value="GAH47095.1"/>
    <property type="molecule type" value="Genomic_DNA"/>
</dbReference>
<feature type="transmembrane region" description="Helical" evidence="8">
    <location>
        <begin position="93"/>
        <end position="115"/>
    </location>
</feature>
<keyword evidence="2" id="KW-0813">Transport</keyword>
<keyword evidence="6 8" id="KW-1133">Transmembrane helix</keyword>
<protein>
    <recommendedName>
        <fullName evidence="9">Tripartite ATP-independent periplasmic transporters DctQ component domain-containing protein</fullName>
    </recommendedName>
</protein>
<evidence type="ECO:0000256" key="4">
    <source>
        <dbReference type="ARBA" id="ARBA00022519"/>
    </source>
</evidence>
<evidence type="ECO:0000256" key="6">
    <source>
        <dbReference type="ARBA" id="ARBA00022989"/>
    </source>
</evidence>
<dbReference type="GO" id="GO:0022857">
    <property type="term" value="F:transmembrane transporter activity"/>
    <property type="evidence" value="ECO:0007669"/>
    <property type="project" value="TreeGrafter"/>
</dbReference>
<dbReference type="InterPro" id="IPR007387">
    <property type="entry name" value="TRAP_DctQ"/>
</dbReference>
<evidence type="ECO:0000256" key="7">
    <source>
        <dbReference type="ARBA" id="ARBA00023136"/>
    </source>
</evidence>
<evidence type="ECO:0000256" key="2">
    <source>
        <dbReference type="ARBA" id="ARBA00022448"/>
    </source>
</evidence>
<proteinExistence type="predicted"/>
<feature type="transmembrane region" description="Helical" evidence="8">
    <location>
        <begin position="135"/>
        <end position="152"/>
    </location>
</feature>
<keyword evidence="4" id="KW-0997">Cell inner membrane</keyword>
<dbReference type="InterPro" id="IPR055348">
    <property type="entry name" value="DctQ"/>
</dbReference>
<comment type="caution">
    <text evidence="10">The sequence shown here is derived from an EMBL/GenBank/DDBJ whole genome shotgun (WGS) entry which is preliminary data.</text>
</comment>
<dbReference type="Pfam" id="PF04290">
    <property type="entry name" value="DctQ"/>
    <property type="match status" value="1"/>
</dbReference>
<keyword evidence="3" id="KW-1003">Cell membrane</keyword>